<evidence type="ECO:0000256" key="6">
    <source>
        <dbReference type="ARBA" id="ARBA00023136"/>
    </source>
</evidence>
<evidence type="ECO:0000256" key="2">
    <source>
        <dbReference type="ARBA" id="ARBA00022448"/>
    </source>
</evidence>
<dbReference type="InterPro" id="IPR011701">
    <property type="entry name" value="MFS"/>
</dbReference>
<dbReference type="Pfam" id="PF07690">
    <property type="entry name" value="MFS_1"/>
    <property type="match status" value="1"/>
</dbReference>
<feature type="transmembrane region" description="Helical" evidence="7">
    <location>
        <begin position="314"/>
        <end position="331"/>
    </location>
</feature>
<feature type="transmembrane region" description="Helical" evidence="7">
    <location>
        <begin position="168"/>
        <end position="188"/>
    </location>
</feature>
<dbReference type="PANTHER" id="PTHR23513">
    <property type="entry name" value="INTEGRAL MEMBRANE EFFLUX PROTEIN-RELATED"/>
    <property type="match status" value="1"/>
</dbReference>
<keyword evidence="4 7" id="KW-0812">Transmembrane</keyword>
<feature type="transmembrane region" description="Helical" evidence="7">
    <location>
        <begin position="218"/>
        <end position="235"/>
    </location>
</feature>
<evidence type="ECO:0000313" key="10">
    <source>
        <dbReference type="Proteomes" id="UP001589855"/>
    </source>
</evidence>
<dbReference type="InterPro" id="IPR020846">
    <property type="entry name" value="MFS_dom"/>
</dbReference>
<evidence type="ECO:0000259" key="8">
    <source>
        <dbReference type="PROSITE" id="PS50850"/>
    </source>
</evidence>
<keyword evidence="2" id="KW-0813">Transport</keyword>
<feature type="transmembrane region" description="Helical" evidence="7">
    <location>
        <begin position="12"/>
        <end position="35"/>
    </location>
</feature>
<keyword evidence="5 7" id="KW-1133">Transmembrane helix</keyword>
<feature type="transmembrane region" description="Helical" evidence="7">
    <location>
        <begin position="140"/>
        <end position="162"/>
    </location>
</feature>
<keyword evidence="3" id="KW-1003">Cell membrane</keyword>
<evidence type="ECO:0000256" key="7">
    <source>
        <dbReference type="SAM" id="Phobius"/>
    </source>
</evidence>
<feature type="transmembrane region" description="Helical" evidence="7">
    <location>
        <begin position="100"/>
        <end position="119"/>
    </location>
</feature>
<feature type="domain" description="Major facilitator superfamily (MFS) profile" evidence="8">
    <location>
        <begin position="9"/>
        <end position="403"/>
    </location>
</feature>
<evidence type="ECO:0000256" key="4">
    <source>
        <dbReference type="ARBA" id="ARBA00022692"/>
    </source>
</evidence>
<proteinExistence type="predicted"/>
<gene>
    <name evidence="9" type="ORF">ACFFGS_08225</name>
</gene>
<keyword evidence="6 7" id="KW-0472">Membrane</keyword>
<dbReference type="EMBL" id="JBHLUK010000066">
    <property type="protein sequence ID" value="MFC0424101.1"/>
    <property type="molecule type" value="Genomic_DNA"/>
</dbReference>
<dbReference type="PANTHER" id="PTHR23513:SF6">
    <property type="entry name" value="MAJOR FACILITATOR SUPERFAMILY ASSOCIATED DOMAIN-CONTAINING PROTEIN"/>
    <property type="match status" value="1"/>
</dbReference>
<sequence>MLSIIRLRAFQAIATGNLFATIGISLFNIVLLMYAKSFPNPHWYVSMVTVATLLPYLFSGITGKLADRSASRPHRLIYTKFFQAGSYVLLAGVINQQTALVFYLVILINVVSDIVGGYGEGLIKLMIQRQIPATLRQQAIGLNTSVATLIAPVGQTMGVVVMSQFHNYAVAGLINAAAFVLSALCLLWDDQPLAPAPMVEKTTHQPIWPALTKAVRRAFGLSAVNFLGIIMIANICDTSLDGILNLFFIDLSSELPVSYGTAIVLTNCVYVAGSVLGAASRHTWLDRVTNLSLLLITTAATGLAYMVLLIAPRFTLILLSVLVVAFCNGKLNPRLISQLMQVIPAQNTAAVLGTVSAVVMMAAPIGSMFILLCYNLYGATIALTIVLTLAVMTFGWCLVAKRAES</sequence>
<dbReference type="RefSeq" id="WP_137645306.1">
    <property type="nucleotide sequence ID" value="NZ_BAABRM010000015.1"/>
</dbReference>
<feature type="transmembrane region" description="Helical" evidence="7">
    <location>
        <begin position="351"/>
        <end position="371"/>
    </location>
</feature>
<dbReference type="Proteomes" id="UP001589855">
    <property type="component" value="Unassembled WGS sequence"/>
</dbReference>
<organism evidence="9 10">
    <name type="scientific">Lactiplantibacillus plajomi</name>
    <dbReference type="NCBI Taxonomy" id="1457217"/>
    <lineage>
        <taxon>Bacteria</taxon>
        <taxon>Bacillati</taxon>
        <taxon>Bacillota</taxon>
        <taxon>Bacilli</taxon>
        <taxon>Lactobacillales</taxon>
        <taxon>Lactobacillaceae</taxon>
        <taxon>Lactiplantibacillus</taxon>
    </lineage>
</organism>
<name>A0ABV6K3R0_9LACO</name>
<dbReference type="PROSITE" id="PS50850">
    <property type="entry name" value="MFS"/>
    <property type="match status" value="1"/>
</dbReference>
<dbReference type="SUPFAM" id="SSF103473">
    <property type="entry name" value="MFS general substrate transporter"/>
    <property type="match status" value="1"/>
</dbReference>
<protein>
    <submittedName>
        <fullName evidence="9">MFS transporter</fullName>
    </submittedName>
</protein>
<dbReference type="Gene3D" id="1.20.1250.20">
    <property type="entry name" value="MFS general substrate transporter like domains"/>
    <property type="match status" value="1"/>
</dbReference>
<reference evidence="9 10" key="1">
    <citation type="submission" date="2024-09" db="EMBL/GenBank/DDBJ databases">
        <authorList>
            <person name="Sun Q."/>
            <person name="Mori K."/>
        </authorList>
    </citation>
    <scope>NUCLEOTIDE SEQUENCE [LARGE SCALE GENOMIC DNA]</scope>
    <source>
        <strain evidence="9 10">TBRC 4575</strain>
    </source>
</reference>
<evidence type="ECO:0000313" key="9">
    <source>
        <dbReference type="EMBL" id="MFC0424101.1"/>
    </source>
</evidence>
<comment type="subcellular location">
    <subcellularLocation>
        <location evidence="1">Cell membrane</location>
        <topology evidence="1">Multi-pass membrane protein</topology>
    </subcellularLocation>
</comment>
<feature type="transmembrane region" description="Helical" evidence="7">
    <location>
        <begin position="255"/>
        <end position="279"/>
    </location>
</feature>
<evidence type="ECO:0000256" key="5">
    <source>
        <dbReference type="ARBA" id="ARBA00022989"/>
    </source>
</evidence>
<feature type="transmembrane region" description="Helical" evidence="7">
    <location>
        <begin position="291"/>
        <end position="308"/>
    </location>
</feature>
<comment type="caution">
    <text evidence="9">The sequence shown here is derived from an EMBL/GenBank/DDBJ whole genome shotgun (WGS) entry which is preliminary data.</text>
</comment>
<feature type="transmembrane region" description="Helical" evidence="7">
    <location>
        <begin position="41"/>
        <end position="63"/>
    </location>
</feature>
<feature type="transmembrane region" description="Helical" evidence="7">
    <location>
        <begin position="75"/>
        <end position="94"/>
    </location>
</feature>
<feature type="transmembrane region" description="Helical" evidence="7">
    <location>
        <begin position="377"/>
        <end position="399"/>
    </location>
</feature>
<dbReference type="InterPro" id="IPR036259">
    <property type="entry name" value="MFS_trans_sf"/>
</dbReference>
<accession>A0ABV6K3R0</accession>
<evidence type="ECO:0000256" key="3">
    <source>
        <dbReference type="ARBA" id="ARBA00022475"/>
    </source>
</evidence>
<keyword evidence="10" id="KW-1185">Reference proteome</keyword>
<evidence type="ECO:0000256" key="1">
    <source>
        <dbReference type="ARBA" id="ARBA00004651"/>
    </source>
</evidence>